<gene>
    <name evidence="3" type="ORF">RFI_28569</name>
</gene>
<evidence type="ECO:0000256" key="2">
    <source>
        <dbReference type="SAM" id="Phobius"/>
    </source>
</evidence>
<keyword evidence="4" id="KW-1185">Reference proteome</keyword>
<proteinExistence type="predicted"/>
<evidence type="ECO:0000313" key="4">
    <source>
        <dbReference type="Proteomes" id="UP000023152"/>
    </source>
</evidence>
<comment type="caution">
    <text evidence="3">The sequence shown here is derived from an EMBL/GenBank/DDBJ whole genome shotgun (WGS) entry which is preliminary data.</text>
</comment>
<dbReference type="EMBL" id="ASPP01024663">
    <property type="protein sequence ID" value="ETO08819.1"/>
    <property type="molecule type" value="Genomic_DNA"/>
</dbReference>
<accession>X6M4G4</accession>
<dbReference type="Proteomes" id="UP000023152">
    <property type="component" value="Unassembled WGS sequence"/>
</dbReference>
<name>X6M4G4_RETFI</name>
<keyword evidence="2" id="KW-1133">Transmembrane helix</keyword>
<reference evidence="3 4" key="1">
    <citation type="journal article" date="2013" name="Curr. Biol.">
        <title>The Genome of the Foraminiferan Reticulomyxa filosa.</title>
        <authorList>
            <person name="Glockner G."/>
            <person name="Hulsmann N."/>
            <person name="Schleicher M."/>
            <person name="Noegel A.A."/>
            <person name="Eichinger L."/>
            <person name="Gallinger C."/>
            <person name="Pawlowski J."/>
            <person name="Sierra R."/>
            <person name="Euteneuer U."/>
            <person name="Pillet L."/>
            <person name="Moustafa A."/>
            <person name="Platzer M."/>
            <person name="Groth M."/>
            <person name="Szafranski K."/>
            <person name="Schliwa M."/>
        </authorList>
    </citation>
    <scope>NUCLEOTIDE SEQUENCE [LARGE SCALE GENOMIC DNA]</scope>
</reference>
<evidence type="ECO:0000256" key="1">
    <source>
        <dbReference type="SAM" id="MobiDB-lite"/>
    </source>
</evidence>
<keyword evidence="2" id="KW-0472">Membrane</keyword>
<protein>
    <submittedName>
        <fullName evidence="3">Uncharacterized protein</fullName>
    </submittedName>
</protein>
<feature type="transmembrane region" description="Helical" evidence="2">
    <location>
        <begin position="195"/>
        <end position="217"/>
    </location>
</feature>
<evidence type="ECO:0000313" key="3">
    <source>
        <dbReference type="EMBL" id="ETO08819.1"/>
    </source>
</evidence>
<feature type="region of interest" description="Disordered" evidence="1">
    <location>
        <begin position="79"/>
        <end position="115"/>
    </location>
</feature>
<feature type="non-terminal residue" evidence="3">
    <location>
        <position position="1"/>
    </location>
</feature>
<keyword evidence="2" id="KW-0812">Transmembrane</keyword>
<dbReference type="AlphaFoldDB" id="X6M4G4"/>
<organism evidence="3 4">
    <name type="scientific">Reticulomyxa filosa</name>
    <dbReference type="NCBI Taxonomy" id="46433"/>
    <lineage>
        <taxon>Eukaryota</taxon>
        <taxon>Sar</taxon>
        <taxon>Rhizaria</taxon>
        <taxon>Retaria</taxon>
        <taxon>Foraminifera</taxon>
        <taxon>Monothalamids</taxon>
        <taxon>Reticulomyxidae</taxon>
        <taxon>Reticulomyxa</taxon>
    </lineage>
</organism>
<sequence>IVYVYDLIKKSIFSRCLILFFFVLKIERTYLSVLTLVCLIGSNDITLPHKNKTKQKRNEIVKTSVTETLNVVTPGHDYLSSRGEAKDASWLNKGSSQRRRSHAKDDSSGHQKKTVLRTAQRNTIRQQVMQELEKMELQTLQEMNLKNLININRSHQTPSDGFEQSPAETYDVLQSSHKRVYNTLETRDEINQNDVSTMITTFCVFYVFICLCIVWTLEWNILLNARNAVNKFNVEYKQ</sequence>